<dbReference type="KEGG" id="smo:SELMODRAFT_425544"/>
<feature type="region of interest" description="Disordered" evidence="11">
    <location>
        <begin position="1397"/>
        <end position="1440"/>
    </location>
</feature>
<evidence type="ECO:0000256" key="6">
    <source>
        <dbReference type="ARBA" id="ARBA00023212"/>
    </source>
</evidence>
<feature type="compositionally biased region" description="Low complexity" evidence="11">
    <location>
        <begin position="1095"/>
        <end position="1106"/>
    </location>
</feature>
<dbReference type="Gramene" id="EFJ12192">
    <property type="protein sequence ID" value="EFJ12192"/>
    <property type="gene ID" value="SELMODRAFT_425544"/>
</dbReference>
<keyword evidence="4" id="KW-0677">Repeat</keyword>
<keyword evidence="6" id="KW-0206">Cytoskeleton</keyword>
<evidence type="ECO:0000256" key="11">
    <source>
        <dbReference type="SAM" id="MobiDB-lite"/>
    </source>
</evidence>
<dbReference type="InterPro" id="IPR015943">
    <property type="entry name" value="WD40/YVTN_repeat-like_dom_sf"/>
</dbReference>
<dbReference type="PANTHER" id="PTHR14885">
    <property type="entry name" value="CILIA- AND FLAGELLA-ASSOCIATED PROTEIN 43-RELATED"/>
    <property type="match status" value="1"/>
</dbReference>
<reference evidence="12 13" key="1">
    <citation type="journal article" date="2011" name="Science">
        <title>The Selaginella genome identifies genetic changes associated with the evolution of vascular plants.</title>
        <authorList>
            <person name="Banks J.A."/>
            <person name="Nishiyama T."/>
            <person name="Hasebe M."/>
            <person name="Bowman J.L."/>
            <person name="Gribskov M."/>
            <person name="dePamphilis C."/>
            <person name="Albert V.A."/>
            <person name="Aono N."/>
            <person name="Aoyama T."/>
            <person name="Ambrose B.A."/>
            <person name="Ashton N.W."/>
            <person name="Axtell M.J."/>
            <person name="Barker E."/>
            <person name="Barker M.S."/>
            <person name="Bennetzen J.L."/>
            <person name="Bonawitz N.D."/>
            <person name="Chapple C."/>
            <person name="Cheng C."/>
            <person name="Correa L.G."/>
            <person name="Dacre M."/>
            <person name="DeBarry J."/>
            <person name="Dreyer I."/>
            <person name="Elias M."/>
            <person name="Engstrom E.M."/>
            <person name="Estelle M."/>
            <person name="Feng L."/>
            <person name="Finet C."/>
            <person name="Floyd S.K."/>
            <person name="Frommer W.B."/>
            <person name="Fujita T."/>
            <person name="Gramzow L."/>
            <person name="Gutensohn M."/>
            <person name="Harholt J."/>
            <person name="Hattori M."/>
            <person name="Heyl A."/>
            <person name="Hirai T."/>
            <person name="Hiwatashi Y."/>
            <person name="Ishikawa M."/>
            <person name="Iwata M."/>
            <person name="Karol K.G."/>
            <person name="Koehler B."/>
            <person name="Kolukisaoglu U."/>
            <person name="Kubo M."/>
            <person name="Kurata T."/>
            <person name="Lalonde S."/>
            <person name="Li K."/>
            <person name="Li Y."/>
            <person name="Litt A."/>
            <person name="Lyons E."/>
            <person name="Manning G."/>
            <person name="Maruyama T."/>
            <person name="Michael T.P."/>
            <person name="Mikami K."/>
            <person name="Miyazaki S."/>
            <person name="Morinaga S."/>
            <person name="Murata T."/>
            <person name="Mueller-Roeber B."/>
            <person name="Nelson D.R."/>
            <person name="Obara M."/>
            <person name="Oguri Y."/>
            <person name="Olmstead R.G."/>
            <person name="Onodera N."/>
            <person name="Petersen B.L."/>
            <person name="Pils B."/>
            <person name="Prigge M."/>
            <person name="Rensing S.A."/>
            <person name="Riano-Pachon D.M."/>
            <person name="Roberts A.W."/>
            <person name="Sato Y."/>
            <person name="Scheller H.V."/>
            <person name="Schulz B."/>
            <person name="Schulz C."/>
            <person name="Shakirov E.V."/>
            <person name="Shibagaki N."/>
            <person name="Shinohara N."/>
            <person name="Shippen D.E."/>
            <person name="Soerensen I."/>
            <person name="Sotooka R."/>
            <person name="Sugimoto N."/>
            <person name="Sugita M."/>
            <person name="Sumikawa N."/>
            <person name="Tanurdzic M."/>
            <person name="Theissen G."/>
            <person name="Ulvskov P."/>
            <person name="Wakazuki S."/>
            <person name="Weng J.K."/>
            <person name="Willats W.W."/>
            <person name="Wipf D."/>
            <person name="Wolf P.G."/>
            <person name="Yang L."/>
            <person name="Zimmer A.D."/>
            <person name="Zhu Q."/>
            <person name="Mitros T."/>
            <person name="Hellsten U."/>
            <person name="Loque D."/>
            <person name="Otillar R."/>
            <person name="Salamov A."/>
            <person name="Schmutz J."/>
            <person name="Shapiro H."/>
            <person name="Lindquist E."/>
            <person name="Lucas S."/>
            <person name="Rokhsar D."/>
            <person name="Grigoriev I.V."/>
        </authorList>
    </citation>
    <scope>NUCLEOTIDE SEQUENCE [LARGE SCALE GENOMIC DNA]</scope>
</reference>
<dbReference type="GO" id="GO:0005930">
    <property type="term" value="C:axoneme"/>
    <property type="evidence" value="ECO:0000318"/>
    <property type="project" value="GO_Central"/>
</dbReference>
<evidence type="ECO:0000256" key="7">
    <source>
        <dbReference type="ARBA" id="ARBA00023273"/>
    </source>
</evidence>
<comment type="similarity">
    <text evidence="8">Belongs to the CFAP43 family.</text>
</comment>
<dbReference type="Pfam" id="PF25828">
    <property type="entry name" value="CC_Cfap43"/>
    <property type="match status" value="2"/>
</dbReference>
<keyword evidence="7" id="KW-0966">Cell projection</keyword>
<organism evidence="13">
    <name type="scientific">Selaginella moellendorffii</name>
    <name type="common">Spikemoss</name>
    <dbReference type="NCBI Taxonomy" id="88036"/>
    <lineage>
        <taxon>Eukaryota</taxon>
        <taxon>Viridiplantae</taxon>
        <taxon>Streptophyta</taxon>
        <taxon>Embryophyta</taxon>
        <taxon>Tracheophyta</taxon>
        <taxon>Lycopodiopsida</taxon>
        <taxon>Selaginellales</taxon>
        <taxon>Selaginellaceae</taxon>
        <taxon>Selaginella</taxon>
    </lineage>
</organism>
<evidence type="ECO:0000256" key="2">
    <source>
        <dbReference type="ARBA" id="ARBA00022490"/>
    </source>
</evidence>
<dbReference type="EMBL" id="GL377640">
    <property type="protein sequence ID" value="EFJ12192.1"/>
    <property type="molecule type" value="Genomic_DNA"/>
</dbReference>
<evidence type="ECO:0000256" key="8">
    <source>
        <dbReference type="ARBA" id="ARBA00023605"/>
    </source>
</evidence>
<feature type="region of interest" description="Disordered" evidence="11">
    <location>
        <begin position="1074"/>
        <end position="1106"/>
    </location>
</feature>
<dbReference type="InterPro" id="IPR036322">
    <property type="entry name" value="WD40_repeat_dom_sf"/>
</dbReference>
<dbReference type="SUPFAM" id="SSF50978">
    <property type="entry name" value="WD40 repeat-like"/>
    <property type="match status" value="1"/>
</dbReference>
<protein>
    <recommendedName>
        <fullName evidence="9">Cilia- and flagella-associated protein 43</fullName>
    </recommendedName>
</protein>
<evidence type="ECO:0000256" key="1">
    <source>
        <dbReference type="ARBA" id="ARBA00004430"/>
    </source>
</evidence>
<keyword evidence="13" id="KW-1185">Reference proteome</keyword>
<gene>
    <name evidence="12" type="ORF">SELMODRAFT_425544</name>
</gene>
<dbReference type="InParanoid" id="D8STG0"/>
<dbReference type="HOGENOM" id="CLU_248254_0_0_1"/>
<feature type="coiled-coil region" evidence="10">
    <location>
        <begin position="1322"/>
        <end position="1356"/>
    </location>
</feature>
<comment type="subcellular location">
    <subcellularLocation>
        <location evidence="1">Cytoplasm</location>
        <location evidence="1">Cytoskeleton</location>
        <location evidence="1">Cilium axoneme</location>
    </subcellularLocation>
</comment>
<feature type="region of interest" description="Disordered" evidence="11">
    <location>
        <begin position="685"/>
        <end position="724"/>
    </location>
</feature>
<evidence type="ECO:0000256" key="9">
    <source>
        <dbReference type="ARBA" id="ARBA00023662"/>
    </source>
</evidence>
<accession>D8STG0</accession>
<proteinExistence type="inferred from homology"/>
<keyword evidence="5 10" id="KW-0175">Coiled coil</keyword>
<name>D8STG0_SELML</name>
<dbReference type="eggNOG" id="ENOG502QQ39">
    <property type="taxonomic scope" value="Eukaryota"/>
</dbReference>
<dbReference type="Proteomes" id="UP000001514">
    <property type="component" value="Unassembled WGS sequence"/>
</dbReference>
<evidence type="ECO:0000256" key="3">
    <source>
        <dbReference type="ARBA" id="ARBA00022574"/>
    </source>
</evidence>
<feature type="coiled-coil region" evidence="10">
    <location>
        <begin position="916"/>
        <end position="1007"/>
    </location>
</feature>
<evidence type="ECO:0000313" key="13">
    <source>
        <dbReference type="Proteomes" id="UP000001514"/>
    </source>
</evidence>
<evidence type="ECO:0000256" key="4">
    <source>
        <dbReference type="ARBA" id="ARBA00022737"/>
    </source>
</evidence>
<evidence type="ECO:0000256" key="5">
    <source>
        <dbReference type="ARBA" id="ARBA00023054"/>
    </source>
</evidence>
<evidence type="ECO:0000256" key="10">
    <source>
        <dbReference type="SAM" id="Coils"/>
    </source>
</evidence>
<dbReference type="GO" id="GO:0060271">
    <property type="term" value="P:cilium assembly"/>
    <property type="evidence" value="ECO:0000318"/>
    <property type="project" value="GO_Central"/>
</dbReference>
<keyword evidence="3" id="KW-0853">WD repeat</keyword>
<feature type="compositionally biased region" description="Basic and acidic residues" evidence="11">
    <location>
        <begin position="1409"/>
        <end position="1437"/>
    </location>
</feature>
<dbReference type="STRING" id="88036.D8STG0"/>
<dbReference type="Gene3D" id="2.130.10.10">
    <property type="entry name" value="YVTN repeat-like/Quinoprotein amine dehydrogenase"/>
    <property type="match status" value="1"/>
</dbReference>
<keyword evidence="2" id="KW-0963">Cytoplasm</keyword>
<sequence length="1510" mass="170285">MEKLELKYAIGYHGCPLHYIDNNLALGLCGNTLCCYSLAGGPNLPILRGENFGISAVAYSSANDWIAYAEKVLWDLESEDPVRLADGQLKWAAENASFSPANSDHICVNGSGKIAVWTFEQSFKRISFTCKVLYMAPFKPQCHAWALNGLHIYVGGAMGEAGNILLHDLIEEGIELTVHETSALVVGSATGYLNVAKVDSGGRSAIIFRTKLHNTSIDKVGFSPDARYVIAISRTDGRLYFLKSSPVDVGDLNLLGYAVLQDVVLAFAWDIVSSGEDLVVLLSLGRGEIVKLKVPTTKAPGGGFFFENKALRRISFRIASPALAMQVGKYYLEKEGVERKVLWALGQDKKLQQYRLPDSLQAWTGPDAMPFTPHFIIPGHAKPGTALFLSAERSLLVTGAEDGSLQIRTQIYDGYAGGLTCVTMAGGKVYTGGANGIIFVCEVMDKSVAGRSPPGLSPRESNLVSHIEDDEDEPALTDKHVQTSEERSALVSQAYATETRNKISLLRREFQEIFDKNDKVPELERLNRTELVVDLDLERTLRQLGEKRVVAAREEVKVENLRKDLLAERIKAECWTPMVEPEIHIWPFIQGYAVPNFPMHARHRAPNKMGRVAKLLRIVEMQEIVYIQKTKFIMVTQEAEHGEGHPLGTESIQEGNSNEIASIANASENPQGDSGTEGVDAQTETLGEEAEEGKGTSSGGKESSDPETTRPSTLPLPLPLIPLEENEEDEVITPEMLEMGPTEALLYHSFDLSSPKRKRIQQINPIIMQRLLLQTHLLEIREGFNDKMEESGRSKTHTIEKIREMHTRIRELQKSLGQKDDFILPELNRTDNLRAIFEVKDNEISVSKPVSEQDRLESVKRAEEEAFRLKMGGDAPERALMDMMGGKLEMREEEDVTVEVQIEKLPWMSGNPKTFTKEQIKELKEFEQKLKLMKEEREKKIRAQEAEIRKLKTDIQESMVMFDASVLELYGSRLQEECKCFEVEQTIARLSTEIEDEELRDEKTEAELAKALDSLKASKGRSVSAVTEFKREVDEFRDRFEYLIQEDKALDRNFKKDFQDCGDVVGLLYKHFKKRRASPKGSPKPAAHQKEQPRRGSLQQRRRSSALQRRSLLLLKPPSIDPFDDRPEDVEPEHWERLLAARNRKIQKEDEVKKNGETLQRMGTYLNKLSSLDDAIRKRIEKALRNFAEFRDNREKKKRNMAFVLHLKQGLLEVVLKPLEEAYDDAVLLPRNIVQEFNSVILREANSKIEMLVAIKDFKRGIFDVQWEIQRHQVLQGTLSEKIKYIQLLRNTKALQKVIKNKDDVASASESVALENRLEHNKKLHEKKVDEKNVHLQQLNDRTNDIRGQNKDLQLQAAKLHQEFSFQHQLCSKSLGGETKDAALKEKISSINTKSKLRDISMGGPSPKCGDRVRGRTYSERSERAECSESHERDGSRLRSHGVFAVTSSAQLGGCSKRRQIYCGPSRRGPGKSGNLLDLRHVDQSRRVHPFHLLGGTATKPCKPSIVVPE</sequence>
<dbReference type="PANTHER" id="PTHR14885:SF1">
    <property type="entry name" value="CILIA- AND FLAGELLA-ASSOCIATED PROTEIN 43"/>
    <property type="match status" value="1"/>
</dbReference>
<evidence type="ECO:0000313" key="12">
    <source>
        <dbReference type="EMBL" id="EFJ12192.1"/>
    </source>
</evidence>